<keyword evidence="6 9" id="KW-1133">Transmembrane helix</keyword>
<keyword evidence="11" id="KW-1185">Reference proteome</keyword>
<accession>A0ABD3N9N1</accession>
<evidence type="ECO:0000256" key="3">
    <source>
        <dbReference type="ARBA" id="ARBA00010288"/>
    </source>
</evidence>
<keyword evidence="4 9" id="KW-0812">Transmembrane</keyword>
<dbReference type="PANTHER" id="PTHR13117">
    <property type="entry name" value="ENDOPLASMIC RETICULUM MULTISPAN TRANSMEMBRANE PROTEIN-RELATED"/>
    <property type="match status" value="1"/>
</dbReference>
<evidence type="ECO:0000256" key="6">
    <source>
        <dbReference type="ARBA" id="ARBA00022989"/>
    </source>
</evidence>
<name>A0ABD3N9N1_9STRA</name>
<keyword evidence="7 9" id="KW-0472">Membrane</keyword>
<evidence type="ECO:0000256" key="2">
    <source>
        <dbReference type="ARBA" id="ARBA00004922"/>
    </source>
</evidence>
<feature type="transmembrane region" description="Helical" evidence="9">
    <location>
        <begin position="434"/>
        <end position="457"/>
    </location>
</feature>
<proteinExistence type="inferred from homology"/>
<dbReference type="AlphaFoldDB" id="A0ABD3N9N1"/>
<evidence type="ECO:0000313" key="11">
    <source>
        <dbReference type="Proteomes" id="UP001530315"/>
    </source>
</evidence>
<gene>
    <name evidence="10" type="ORF">ACHAW5_007277</name>
</gene>
<sequence length="612" mass="66796">MSGSTLTAARGTLLSIALRLFSFLLSQLTVRFVSAADLGKASIPLELLLSTALFVGREGFRLALTKEIGGDGDDAKQHGDVDRDDDARRTAGWNDKRRNQQIVNVSWLSVPVGAILSLLALSMHLRRCNKDDYDPGQDPYALLDYKLAGILYCIASFVESLSEPLVIRCLQRMDVTTKAKAEGVALVTKSLSCLGCLYFNRYDWYVNIIIMIMRGHSEANGASSTANFAVTSFGISQLVYASMFTSMMYRKARSSTGGILWPKNIKASMSNHYHGTDAHHTSQYPTRPRNFHSHTLYLVFIFTFQGLFKHALTEADKFVLSGCAGSYDQGVYALAASYGGLAARLLLQPLEENARLLFSRQGALVALGNDFSGKDSKNEARSATFQDLEDTYFSLLRVVLYIGFLFSAIGSNYSSVLLRLLAGSRWGSNPEASAALSAFCVYTAFLALNGTTEAFVYGVARSGNDVGKIGIAHAVVGGLFALIAPGFVRNHGSVGLIAANCVSMALRSMYSLQYARSYFAKEGKTRSVVGILSRILPHVVVMMAFGVSFVISRASSKSMYDAQLATGRSWIFAGAQHIGVGVMCVIMTFALSLWLERDVREAILKSIKRKRE</sequence>
<organism evidence="10 11">
    <name type="scientific">Stephanodiscus triporus</name>
    <dbReference type="NCBI Taxonomy" id="2934178"/>
    <lineage>
        <taxon>Eukaryota</taxon>
        <taxon>Sar</taxon>
        <taxon>Stramenopiles</taxon>
        <taxon>Ochrophyta</taxon>
        <taxon>Bacillariophyta</taxon>
        <taxon>Coscinodiscophyceae</taxon>
        <taxon>Thalassiosirophycidae</taxon>
        <taxon>Stephanodiscales</taxon>
        <taxon>Stephanodiscaceae</taxon>
        <taxon>Stephanodiscus</taxon>
    </lineage>
</organism>
<feature type="transmembrane region" description="Helical" evidence="9">
    <location>
        <begin position="531"/>
        <end position="551"/>
    </location>
</feature>
<dbReference type="GO" id="GO:0005789">
    <property type="term" value="C:endoplasmic reticulum membrane"/>
    <property type="evidence" value="ECO:0007669"/>
    <property type="project" value="UniProtKB-SubCell"/>
</dbReference>
<feature type="transmembrane region" description="Helical" evidence="9">
    <location>
        <begin position="469"/>
        <end position="488"/>
    </location>
</feature>
<evidence type="ECO:0000256" key="5">
    <source>
        <dbReference type="ARBA" id="ARBA00022824"/>
    </source>
</evidence>
<comment type="function">
    <text evidence="8 9">Intramembrane glycolipid transporter that operates in the biosynthetic pathway of dolichol-linked oligosaccharides, the glycan precursors employed in protein asparagine (N)-glycosylation. The sequential addition of sugars to dolichol pyrophosphate produces dolichol-linked oligosaccharides containing fourteen sugars, including two GlcNAcs, nine mannoses and three glucoses. Once assembled, the oligosaccharide is transferred from the lipid to nascent proteins by oligosaccharyltransferases. The assembly of dolichol-linked oligosaccharides begins on the cytosolic side of the endoplasmic reticulum membrane and finishes in its lumen. RFT1 could mediate the translocation of the cytosolically oriented intermediate DolPP-GlcNAc2Man5, produced by ALG11, into the ER lumen where dolichol-linked oligosaccharides assembly continues. However, the intramembrane lipid transporter activity could not be confirmed in vitro.</text>
</comment>
<evidence type="ECO:0000313" key="10">
    <source>
        <dbReference type="EMBL" id="KAL3772768.1"/>
    </source>
</evidence>
<dbReference type="EMBL" id="JALLAZ020001569">
    <property type="protein sequence ID" value="KAL3772768.1"/>
    <property type="molecule type" value="Genomic_DNA"/>
</dbReference>
<evidence type="ECO:0000256" key="4">
    <source>
        <dbReference type="ARBA" id="ARBA00022692"/>
    </source>
</evidence>
<evidence type="ECO:0000256" key="8">
    <source>
        <dbReference type="ARBA" id="ARBA00045912"/>
    </source>
</evidence>
<comment type="caution">
    <text evidence="9">Lacks conserved residue(s) required for the propagation of feature annotation.</text>
</comment>
<dbReference type="Pfam" id="PF04506">
    <property type="entry name" value="Rft-1"/>
    <property type="match status" value="1"/>
</dbReference>
<feature type="transmembrane region" description="Helical" evidence="9">
    <location>
        <begin position="398"/>
        <end position="422"/>
    </location>
</feature>
<comment type="pathway">
    <text evidence="2">Protein modification; protein glycosylation.</text>
</comment>
<comment type="subcellular location">
    <subcellularLocation>
        <location evidence="1 9">Endoplasmic reticulum membrane</location>
        <topology evidence="1 9">Multi-pass membrane protein</topology>
    </subcellularLocation>
</comment>
<evidence type="ECO:0000256" key="1">
    <source>
        <dbReference type="ARBA" id="ARBA00004477"/>
    </source>
</evidence>
<keyword evidence="5" id="KW-0256">Endoplasmic reticulum</keyword>
<evidence type="ECO:0000256" key="7">
    <source>
        <dbReference type="ARBA" id="ARBA00023136"/>
    </source>
</evidence>
<protein>
    <recommendedName>
        <fullName evidence="9">Protein RFT1 homolog</fullName>
    </recommendedName>
</protein>
<feature type="transmembrane region" description="Helical" evidence="9">
    <location>
        <begin position="571"/>
        <end position="595"/>
    </location>
</feature>
<feature type="transmembrane region" description="Helical" evidence="9">
    <location>
        <begin position="102"/>
        <end position="121"/>
    </location>
</feature>
<reference evidence="10 11" key="1">
    <citation type="submission" date="2024-10" db="EMBL/GenBank/DDBJ databases">
        <title>Updated reference genomes for cyclostephanoid diatoms.</title>
        <authorList>
            <person name="Roberts W.R."/>
            <person name="Alverson A.J."/>
        </authorList>
    </citation>
    <scope>NUCLEOTIDE SEQUENCE [LARGE SCALE GENOMIC DNA]</scope>
    <source>
        <strain evidence="10 11">AJA276-08</strain>
    </source>
</reference>
<dbReference type="InterPro" id="IPR007594">
    <property type="entry name" value="RFT1"/>
</dbReference>
<comment type="caution">
    <text evidence="10">The sequence shown here is derived from an EMBL/GenBank/DDBJ whole genome shotgun (WGS) entry which is preliminary data.</text>
</comment>
<evidence type="ECO:0000256" key="9">
    <source>
        <dbReference type="RuleBase" id="RU365067"/>
    </source>
</evidence>
<feature type="transmembrane region" description="Helical" evidence="9">
    <location>
        <begin position="494"/>
        <end position="510"/>
    </location>
</feature>
<dbReference type="Proteomes" id="UP001530315">
    <property type="component" value="Unassembled WGS sequence"/>
</dbReference>
<comment type="similarity">
    <text evidence="3 9">Belongs to the RFT1 family.</text>
</comment>
<dbReference type="PANTHER" id="PTHR13117:SF5">
    <property type="entry name" value="PROTEIN RFT1 HOMOLOG"/>
    <property type="match status" value="1"/>
</dbReference>